<dbReference type="RefSeq" id="WP_320265531.1">
    <property type="nucleotide sequence ID" value="NZ_JAVIIX010000001.1"/>
</dbReference>
<gene>
    <name evidence="1" type="ORF">RFM27_03980</name>
</gene>
<evidence type="ECO:0000313" key="1">
    <source>
        <dbReference type="EMBL" id="MDX8471225.1"/>
    </source>
</evidence>
<reference evidence="1 2" key="1">
    <citation type="submission" date="2023-08" db="EMBL/GenBank/DDBJ databases">
        <title>Implementing the SeqCode for naming new Mesorhizobium species isolated from Vachellia karroo root nodules.</title>
        <authorList>
            <person name="Van Lill M."/>
        </authorList>
    </citation>
    <scope>NUCLEOTIDE SEQUENCE [LARGE SCALE GENOMIC DNA]</scope>
    <source>
        <strain evidence="1 2">VK23A</strain>
    </source>
</reference>
<name>A0ABU4X8V5_9HYPH</name>
<organism evidence="1 2">
    <name type="scientific">Mesorhizobium dulcispinae</name>
    <dbReference type="NCBI Taxonomy" id="3072316"/>
    <lineage>
        <taxon>Bacteria</taxon>
        <taxon>Pseudomonadati</taxon>
        <taxon>Pseudomonadota</taxon>
        <taxon>Alphaproteobacteria</taxon>
        <taxon>Hyphomicrobiales</taxon>
        <taxon>Phyllobacteriaceae</taxon>
        <taxon>Mesorhizobium</taxon>
    </lineage>
</organism>
<keyword evidence="2" id="KW-1185">Reference proteome</keyword>
<proteinExistence type="predicted"/>
<evidence type="ECO:0000313" key="2">
    <source>
        <dbReference type="Proteomes" id="UP001271780"/>
    </source>
</evidence>
<sequence length="94" mass="9772">MDPAAAAVMVLLLCSPGDASVCKPVNTASSRVFSSLSECRTSLAEELAQAPSGRMIGRCQIVDPIVTGSLPTGYTTVIVTRGGHAARYVVPHKE</sequence>
<accession>A0ABU4X8V5</accession>
<comment type="caution">
    <text evidence="1">The sequence shown here is derived from an EMBL/GenBank/DDBJ whole genome shotgun (WGS) entry which is preliminary data.</text>
</comment>
<protein>
    <recommendedName>
        <fullName evidence="3">Secreted protein</fullName>
    </recommendedName>
</protein>
<dbReference type="EMBL" id="JAVIIZ010000001">
    <property type="protein sequence ID" value="MDX8471225.1"/>
    <property type="molecule type" value="Genomic_DNA"/>
</dbReference>
<dbReference type="Proteomes" id="UP001271780">
    <property type="component" value="Unassembled WGS sequence"/>
</dbReference>
<evidence type="ECO:0008006" key="3">
    <source>
        <dbReference type="Google" id="ProtNLM"/>
    </source>
</evidence>